<sequence length="179" mass="20117">MLAVGEHVVLIGQVGAARVHQIDTRQIVLLRHFLRAQVLLHRHRVVGAALHRGVVAHDHAVHAVDAADAGDHASARSIVVVHVERSQRRELQERRARIEQTLHALARQQLAARHVFGARGLAATLRHALGLCAQIVDHRLHRIRVGLEVRRPRVELRSKNAHCLFLHFSLFGHSVFFTI</sequence>
<gene>
    <name evidence="2" type="ORF">SDC9_121200</name>
</gene>
<evidence type="ECO:0000256" key="1">
    <source>
        <dbReference type="SAM" id="Coils"/>
    </source>
</evidence>
<comment type="caution">
    <text evidence="2">The sequence shown here is derived from an EMBL/GenBank/DDBJ whole genome shotgun (WGS) entry which is preliminary data.</text>
</comment>
<organism evidence="2">
    <name type="scientific">bioreactor metagenome</name>
    <dbReference type="NCBI Taxonomy" id="1076179"/>
    <lineage>
        <taxon>unclassified sequences</taxon>
        <taxon>metagenomes</taxon>
        <taxon>ecological metagenomes</taxon>
    </lineage>
</organism>
<dbReference type="AlphaFoldDB" id="A0A645CBB8"/>
<proteinExistence type="predicted"/>
<dbReference type="EMBL" id="VSSQ01025819">
    <property type="protein sequence ID" value="MPM74215.1"/>
    <property type="molecule type" value="Genomic_DNA"/>
</dbReference>
<feature type="coiled-coil region" evidence="1">
    <location>
        <begin position="81"/>
        <end position="108"/>
    </location>
</feature>
<evidence type="ECO:0000313" key="2">
    <source>
        <dbReference type="EMBL" id="MPM74215.1"/>
    </source>
</evidence>
<protein>
    <submittedName>
        <fullName evidence="2">Uncharacterized protein</fullName>
    </submittedName>
</protein>
<name>A0A645CBB8_9ZZZZ</name>
<keyword evidence="1" id="KW-0175">Coiled coil</keyword>
<reference evidence="2" key="1">
    <citation type="submission" date="2019-08" db="EMBL/GenBank/DDBJ databases">
        <authorList>
            <person name="Kucharzyk K."/>
            <person name="Murdoch R.W."/>
            <person name="Higgins S."/>
            <person name="Loffler F."/>
        </authorList>
    </citation>
    <scope>NUCLEOTIDE SEQUENCE</scope>
</reference>
<accession>A0A645CBB8</accession>